<feature type="compositionally biased region" description="Polar residues" evidence="1">
    <location>
        <begin position="65"/>
        <end position="85"/>
    </location>
</feature>
<protein>
    <submittedName>
        <fullName evidence="3">C2 domain-containing protein</fullName>
    </submittedName>
</protein>
<organism evidence="2 3">
    <name type="scientific">Panagrellus redivivus</name>
    <name type="common">Microworm</name>
    <dbReference type="NCBI Taxonomy" id="6233"/>
    <lineage>
        <taxon>Eukaryota</taxon>
        <taxon>Metazoa</taxon>
        <taxon>Ecdysozoa</taxon>
        <taxon>Nematoda</taxon>
        <taxon>Chromadorea</taxon>
        <taxon>Rhabditida</taxon>
        <taxon>Tylenchina</taxon>
        <taxon>Panagrolaimomorpha</taxon>
        <taxon>Panagrolaimoidea</taxon>
        <taxon>Panagrolaimidae</taxon>
        <taxon>Panagrellus</taxon>
    </lineage>
</organism>
<proteinExistence type="predicted"/>
<dbReference type="AlphaFoldDB" id="A0A7E4VP35"/>
<reference evidence="2" key="1">
    <citation type="journal article" date="2013" name="Genetics">
        <title>The draft genome and transcriptome of Panagrellus redivivus are shaped by the harsh demands of a free-living lifestyle.</title>
        <authorList>
            <person name="Srinivasan J."/>
            <person name="Dillman A.R."/>
            <person name="Macchietto M.G."/>
            <person name="Heikkinen L."/>
            <person name="Lakso M."/>
            <person name="Fracchia K.M."/>
            <person name="Antoshechkin I."/>
            <person name="Mortazavi A."/>
            <person name="Wong G."/>
            <person name="Sternberg P.W."/>
        </authorList>
    </citation>
    <scope>NUCLEOTIDE SEQUENCE [LARGE SCALE GENOMIC DNA]</scope>
    <source>
        <strain evidence="2">MT8872</strain>
    </source>
</reference>
<feature type="region of interest" description="Disordered" evidence="1">
    <location>
        <begin position="64"/>
        <end position="95"/>
    </location>
</feature>
<sequence length="340" mass="37422">MTTHLSRDVNELPNSFAIIVTQLATTFTYLEAQTADHHGKVGRNLRHPRKGWDPNEVVIDKNDETSSQVQAPTTAPSTNPFTPNTSAAASPMPPPPVIREPAYVDFNAFNDDRASNIDELSSMVSDDDSASQIPFDAAMQLGDDIFPDLAEEAIEVDEVQMTRRQMKHLERNVNAVSATLNNFNVVVSSEKGESQVTGYASTLSIGEELNVPLKVIFDKNRAPSTIMADKNSDASLNQQVQTDRPDYRDAQLQFQVNAQGSGNDKFAHVVAKLRGLDISLDDQVVSYLGAFVRDDSSTEEPLFLELSVEKSNIAIKNQNRRNPLRIHVGDLSVIDGAKKE</sequence>
<name>A0A7E4VP35_PANRE</name>
<dbReference type="WBParaSite" id="Pan_g22486.t1">
    <property type="protein sequence ID" value="Pan_g22486.t1"/>
    <property type="gene ID" value="Pan_g22486"/>
</dbReference>
<keyword evidence="2" id="KW-1185">Reference proteome</keyword>
<evidence type="ECO:0000313" key="3">
    <source>
        <dbReference type="WBParaSite" id="Pan_g22486.t1"/>
    </source>
</evidence>
<dbReference type="Proteomes" id="UP000492821">
    <property type="component" value="Unassembled WGS sequence"/>
</dbReference>
<evidence type="ECO:0000313" key="2">
    <source>
        <dbReference type="Proteomes" id="UP000492821"/>
    </source>
</evidence>
<accession>A0A7E4VP35</accession>
<evidence type="ECO:0000256" key="1">
    <source>
        <dbReference type="SAM" id="MobiDB-lite"/>
    </source>
</evidence>
<reference evidence="3" key="2">
    <citation type="submission" date="2020-10" db="UniProtKB">
        <authorList>
            <consortium name="WormBaseParasite"/>
        </authorList>
    </citation>
    <scope>IDENTIFICATION</scope>
</reference>